<evidence type="ECO:0000259" key="4">
    <source>
        <dbReference type="Pfam" id="PF09394"/>
    </source>
</evidence>
<reference evidence="5 6" key="1">
    <citation type="submission" date="2018-07" db="EMBL/GenBank/DDBJ databases">
        <authorList>
            <person name="Quirk P.G."/>
            <person name="Krulwich T.A."/>
        </authorList>
    </citation>
    <scope>NUCLEOTIDE SEQUENCE [LARGE SCALE GENOMIC DNA]</scope>
    <source>
        <strain evidence="5 6">CC-BB4</strain>
    </source>
</reference>
<feature type="domain" description="Proteinase inhibitor I42 chagasin" evidence="4">
    <location>
        <begin position="32"/>
        <end position="122"/>
    </location>
</feature>
<dbReference type="InterPro" id="IPR052781">
    <property type="entry name" value="Cys_protease_inhibitor_I42"/>
</dbReference>
<evidence type="ECO:0000256" key="3">
    <source>
        <dbReference type="SAM" id="SignalP"/>
    </source>
</evidence>
<keyword evidence="6" id="KW-1185">Reference proteome</keyword>
<dbReference type="InterPro" id="IPR018990">
    <property type="entry name" value="Prot_inh_I42_chagasin"/>
</dbReference>
<keyword evidence="1" id="KW-0646">Protease inhibitor</keyword>
<evidence type="ECO:0000313" key="5">
    <source>
        <dbReference type="EMBL" id="AXK82654.1"/>
    </source>
</evidence>
<sequence>MATKVWLLAAVLMALIAGAPAHAKSGGATVRLTVGESTMVTLASNPSTGYGWRINTARSVNLGAVAVEEIGYQSGPGQMPGAPGVHRWRVTAKAPGGVKIVFDYARPWEHVAPANRYTLRVKISGAR</sequence>
<dbReference type="OrthoDB" id="7872263at2"/>
<evidence type="ECO:0000313" key="6">
    <source>
        <dbReference type="Proteomes" id="UP000254889"/>
    </source>
</evidence>
<evidence type="ECO:0000256" key="2">
    <source>
        <dbReference type="ARBA" id="ARBA00022704"/>
    </source>
</evidence>
<gene>
    <name evidence="5" type="ORF">DW352_20265</name>
</gene>
<feature type="chain" id="PRO_5016708498" evidence="3">
    <location>
        <begin position="24"/>
        <end position="127"/>
    </location>
</feature>
<dbReference type="Proteomes" id="UP000254889">
    <property type="component" value="Chromosome"/>
</dbReference>
<dbReference type="GO" id="GO:0004869">
    <property type="term" value="F:cysteine-type endopeptidase inhibitor activity"/>
    <property type="evidence" value="ECO:0007669"/>
    <property type="project" value="UniProtKB-KW"/>
</dbReference>
<name>A0A346A0F7_9HYPH</name>
<accession>A0A346A0F7</accession>
<dbReference type="InterPro" id="IPR036331">
    <property type="entry name" value="Chagasin-like_sf"/>
</dbReference>
<dbReference type="EMBL" id="CP031417">
    <property type="protein sequence ID" value="AXK82654.1"/>
    <property type="molecule type" value="Genomic_DNA"/>
</dbReference>
<dbReference type="PANTHER" id="PTHR36530">
    <property type="entry name" value="INHIBITOR OF CYSTEINE PEPTIDASE"/>
    <property type="match status" value="1"/>
</dbReference>
<feature type="signal peptide" evidence="3">
    <location>
        <begin position="1"/>
        <end position="23"/>
    </location>
</feature>
<protein>
    <submittedName>
        <fullName evidence="5">Chagasin</fullName>
    </submittedName>
</protein>
<dbReference type="Pfam" id="PF09394">
    <property type="entry name" value="Inhibitor_I42"/>
    <property type="match status" value="1"/>
</dbReference>
<dbReference type="SUPFAM" id="SSF141066">
    <property type="entry name" value="ICP-like"/>
    <property type="match status" value="1"/>
</dbReference>
<keyword evidence="3" id="KW-0732">Signal</keyword>
<dbReference type="KEGG" id="ptaw:DW352_20265"/>
<evidence type="ECO:0000256" key="1">
    <source>
        <dbReference type="ARBA" id="ARBA00022690"/>
    </source>
</evidence>
<organism evidence="5 6">
    <name type="scientific">Pseudolabrys taiwanensis</name>
    <dbReference type="NCBI Taxonomy" id="331696"/>
    <lineage>
        <taxon>Bacteria</taxon>
        <taxon>Pseudomonadati</taxon>
        <taxon>Pseudomonadota</taxon>
        <taxon>Alphaproteobacteria</taxon>
        <taxon>Hyphomicrobiales</taxon>
        <taxon>Xanthobacteraceae</taxon>
        <taxon>Pseudolabrys</taxon>
    </lineage>
</organism>
<proteinExistence type="predicted"/>
<dbReference type="AlphaFoldDB" id="A0A346A0F7"/>
<dbReference type="Gene3D" id="2.60.40.2020">
    <property type="match status" value="1"/>
</dbReference>
<keyword evidence="2" id="KW-0789">Thiol protease inhibitor</keyword>
<dbReference type="RefSeq" id="WP_115693033.1">
    <property type="nucleotide sequence ID" value="NZ_CP031417.1"/>
</dbReference>
<dbReference type="PANTHER" id="PTHR36530:SF1">
    <property type="entry name" value="AMOEBIASIN-1"/>
    <property type="match status" value="1"/>
</dbReference>